<accession>A0A2R5F3Q6</accession>
<keyword evidence="3" id="KW-1185">Reference proteome</keyword>
<dbReference type="Proteomes" id="UP000245202">
    <property type="component" value="Unassembled WGS sequence"/>
</dbReference>
<dbReference type="InterPro" id="IPR000421">
    <property type="entry name" value="FA58C"/>
</dbReference>
<dbReference type="EMBL" id="BDQX01000465">
    <property type="protein sequence ID" value="GBG12408.1"/>
    <property type="molecule type" value="Genomic_DNA"/>
</dbReference>
<comment type="caution">
    <text evidence="2">The sequence shown here is derived from an EMBL/GenBank/DDBJ whole genome shotgun (WGS) entry which is preliminary data.</text>
</comment>
<reference evidence="2 3" key="1">
    <citation type="submission" date="2017-08" db="EMBL/GenBank/DDBJ databases">
        <title>Substantial Increase in Enzyme Production by Combined Drug-Resistance Mutations in Paenibacillus agaridevorans.</title>
        <authorList>
            <person name="Tanaka Y."/>
            <person name="Funane K."/>
            <person name="Hosaka T."/>
            <person name="Shiwa Y."/>
            <person name="Fujita N."/>
            <person name="Miyazaki T."/>
            <person name="Yoshikawa H."/>
            <person name="Murakami K."/>
            <person name="Kasahara K."/>
            <person name="Inaoka T."/>
            <person name="Hiraga Y."/>
            <person name="Ochi K."/>
        </authorList>
    </citation>
    <scope>NUCLEOTIDE SEQUENCE [LARGE SCALE GENOMIC DNA]</scope>
    <source>
        <strain evidence="2 3">T-3040</strain>
    </source>
</reference>
<dbReference type="Gene3D" id="2.60.120.260">
    <property type="entry name" value="Galactose-binding domain-like"/>
    <property type="match status" value="1"/>
</dbReference>
<proteinExistence type="predicted"/>
<evidence type="ECO:0000259" key="1">
    <source>
        <dbReference type="PROSITE" id="PS50022"/>
    </source>
</evidence>
<dbReference type="AlphaFoldDB" id="A0A2R5F3Q6"/>
<protein>
    <recommendedName>
        <fullName evidence="1">F5/8 type C domain-containing protein</fullName>
    </recommendedName>
</protein>
<name>A0A2R5F3Q6_9BACL</name>
<evidence type="ECO:0000313" key="2">
    <source>
        <dbReference type="EMBL" id="GBG12408.1"/>
    </source>
</evidence>
<evidence type="ECO:0000313" key="3">
    <source>
        <dbReference type="Proteomes" id="UP000245202"/>
    </source>
</evidence>
<organism evidence="2 3">
    <name type="scientific">Paenibacillus agaridevorans</name>
    <dbReference type="NCBI Taxonomy" id="171404"/>
    <lineage>
        <taxon>Bacteria</taxon>
        <taxon>Bacillati</taxon>
        <taxon>Bacillota</taxon>
        <taxon>Bacilli</taxon>
        <taxon>Bacillales</taxon>
        <taxon>Paenibacillaceae</taxon>
        <taxon>Paenibacillus</taxon>
    </lineage>
</organism>
<feature type="non-terminal residue" evidence="2">
    <location>
        <position position="42"/>
    </location>
</feature>
<sequence>MEYPKMAYQYKIEISNDGSSWALYADRTSNGTAGDPFYQDAS</sequence>
<gene>
    <name evidence="2" type="ORF">PAT3040_07285</name>
</gene>
<dbReference type="PROSITE" id="PS50022">
    <property type="entry name" value="FA58C_3"/>
    <property type="match status" value="1"/>
</dbReference>
<feature type="domain" description="F5/8 type C" evidence="1">
    <location>
        <begin position="1"/>
        <end position="42"/>
    </location>
</feature>